<name>A0ABW4PYQ2_9MICO</name>
<dbReference type="PROSITE" id="PS51257">
    <property type="entry name" value="PROKAR_LIPOPROTEIN"/>
    <property type="match status" value="1"/>
</dbReference>
<accession>A0ABW4PYQ2</accession>
<evidence type="ECO:0008006" key="3">
    <source>
        <dbReference type="Google" id="ProtNLM"/>
    </source>
</evidence>
<proteinExistence type="predicted"/>
<dbReference type="EMBL" id="JBHUFL010000002">
    <property type="protein sequence ID" value="MFD1835282.1"/>
    <property type="molecule type" value="Genomic_DNA"/>
</dbReference>
<reference evidence="2" key="1">
    <citation type="journal article" date="2019" name="Int. J. Syst. Evol. Microbiol.">
        <title>The Global Catalogue of Microorganisms (GCM) 10K type strain sequencing project: providing services to taxonomists for standard genome sequencing and annotation.</title>
        <authorList>
            <consortium name="The Broad Institute Genomics Platform"/>
            <consortium name="The Broad Institute Genome Sequencing Center for Infectious Disease"/>
            <person name="Wu L."/>
            <person name="Ma J."/>
        </authorList>
    </citation>
    <scope>NUCLEOTIDE SEQUENCE [LARGE SCALE GENOMIC DNA]</scope>
    <source>
        <strain evidence="2">JCM 11650</strain>
    </source>
</reference>
<evidence type="ECO:0000313" key="1">
    <source>
        <dbReference type="EMBL" id="MFD1835282.1"/>
    </source>
</evidence>
<dbReference type="Proteomes" id="UP001597280">
    <property type="component" value="Unassembled WGS sequence"/>
</dbReference>
<organism evidence="1 2">
    <name type="scientific">Brachybacterium rhamnosum</name>
    <dbReference type="NCBI Taxonomy" id="173361"/>
    <lineage>
        <taxon>Bacteria</taxon>
        <taxon>Bacillati</taxon>
        <taxon>Actinomycetota</taxon>
        <taxon>Actinomycetes</taxon>
        <taxon>Micrococcales</taxon>
        <taxon>Dermabacteraceae</taxon>
        <taxon>Brachybacterium</taxon>
    </lineage>
</organism>
<keyword evidence="2" id="KW-1185">Reference proteome</keyword>
<gene>
    <name evidence="1" type="ORF">ACFSDA_09370</name>
</gene>
<comment type="caution">
    <text evidence="1">The sequence shown here is derived from an EMBL/GenBank/DDBJ whole genome shotgun (WGS) entry which is preliminary data.</text>
</comment>
<evidence type="ECO:0000313" key="2">
    <source>
        <dbReference type="Proteomes" id="UP001597280"/>
    </source>
</evidence>
<sequence length="160" mass="16847">MVRRRTLLAALAGAAALSGCDGPATRPEDETTAASCIDWIELETPADAAAESDAVVRGTADGPPATGRYELYDVPLWTVQVAEWVSGAPADGEGSSIEVLSLPYSCGESRDALSGIEDAGEVYLFLRARGDHWETVTGYRGMVPVAEDGSMPESWPDEIG</sequence>
<dbReference type="RefSeq" id="WP_343904397.1">
    <property type="nucleotide sequence ID" value="NZ_BAAAIS010000002.1"/>
</dbReference>
<protein>
    <recommendedName>
        <fullName evidence="3">Lipoprotein</fullName>
    </recommendedName>
</protein>